<dbReference type="EMBL" id="JBFTWV010000158">
    <property type="protein sequence ID" value="KAL2785023.1"/>
    <property type="molecule type" value="Genomic_DNA"/>
</dbReference>
<evidence type="ECO:0000313" key="3">
    <source>
        <dbReference type="EMBL" id="KAL2785023.1"/>
    </source>
</evidence>
<dbReference type="SUPFAM" id="SSF53720">
    <property type="entry name" value="ALDH-like"/>
    <property type="match status" value="1"/>
</dbReference>
<evidence type="ECO:0000259" key="2">
    <source>
        <dbReference type="Pfam" id="PF00171"/>
    </source>
</evidence>
<protein>
    <submittedName>
        <fullName evidence="3">Aldehyde/histidinol dehydrogenase</fullName>
    </submittedName>
</protein>
<dbReference type="InterPro" id="IPR016160">
    <property type="entry name" value="Ald_DH_CS_CYS"/>
</dbReference>
<keyword evidence="1" id="KW-0560">Oxidoreductase</keyword>
<sequence>MVQFLSNEEARQGLVPLIIGGKDTQGSNIFVVKNPDGKAVWEATGASLNDAVKAVEAAEVALPAWAATKPAARRDIFLRAADIFSQRYEEFVRIQVDETGADPVFVNWILKLTIDNLKEVAGKCSLVQGTIPTCGEEGRAALVLREPYGVILGIAPWNAPWPLGVRAFSLALAAGNTCVLKGPELAPKCFYAIVDTFRQAGLPDGVLNLVFHRPQDASEITTTLISHPAVKKVNYTGSTAIGSIISATAGKYLKPIITELGGKASLIVLADADIEKAAAAATMGAFLHAGQVCMATERVIVHASIADKFISAFKDSTAATYGPSAPVPTLVNGTGAQKTKKLVSKALEQGAEVLFGDITDLTSITSAKMKPVILDRVEKGSDLHVHESFGPSVAIYRFETEAEALAIANDTEYGLSGAVFTTDLAAGLRIARGYETGAVHINHMTIFDDSNLPHGGAKQSGFGRFSALAGLDEWLRYKVVTYDA</sequence>
<feature type="domain" description="Aldehyde dehydrogenase" evidence="2">
    <location>
        <begin position="27"/>
        <end position="480"/>
    </location>
</feature>
<dbReference type="Gene3D" id="3.40.605.10">
    <property type="entry name" value="Aldehyde Dehydrogenase, Chain A, domain 1"/>
    <property type="match status" value="1"/>
</dbReference>
<comment type="caution">
    <text evidence="3">The sequence shown here is derived from an EMBL/GenBank/DDBJ whole genome shotgun (WGS) entry which is preliminary data.</text>
</comment>
<dbReference type="Gene3D" id="3.40.309.10">
    <property type="entry name" value="Aldehyde Dehydrogenase, Chain A, domain 2"/>
    <property type="match status" value="1"/>
</dbReference>
<accession>A0ABR4FPS0</accession>
<dbReference type="InterPro" id="IPR016163">
    <property type="entry name" value="Ald_DH_C"/>
</dbReference>
<dbReference type="PANTHER" id="PTHR43353:SF6">
    <property type="entry name" value="CYTOPLASMIC ALDEHYDE DEHYDROGENASE (EUROFUNG)"/>
    <property type="match status" value="1"/>
</dbReference>
<dbReference type="InterPro" id="IPR050740">
    <property type="entry name" value="Aldehyde_DH_Superfamily"/>
</dbReference>
<organism evidence="3 4">
    <name type="scientific">Aspergillus keveii</name>
    <dbReference type="NCBI Taxonomy" id="714993"/>
    <lineage>
        <taxon>Eukaryota</taxon>
        <taxon>Fungi</taxon>
        <taxon>Dikarya</taxon>
        <taxon>Ascomycota</taxon>
        <taxon>Pezizomycotina</taxon>
        <taxon>Eurotiomycetes</taxon>
        <taxon>Eurotiomycetidae</taxon>
        <taxon>Eurotiales</taxon>
        <taxon>Aspergillaceae</taxon>
        <taxon>Aspergillus</taxon>
        <taxon>Aspergillus subgen. Nidulantes</taxon>
    </lineage>
</organism>
<evidence type="ECO:0000256" key="1">
    <source>
        <dbReference type="ARBA" id="ARBA00023002"/>
    </source>
</evidence>
<evidence type="ECO:0000313" key="4">
    <source>
        <dbReference type="Proteomes" id="UP001610563"/>
    </source>
</evidence>
<proteinExistence type="predicted"/>
<reference evidence="3 4" key="1">
    <citation type="submission" date="2024-07" db="EMBL/GenBank/DDBJ databases">
        <title>Section-level genome sequencing and comparative genomics of Aspergillus sections Usti and Cavernicolus.</title>
        <authorList>
            <consortium name="Lawrence Berkeley National Laboratory"/>
            <person name="Nybo J.L."/>
            <person name="Vesth T.C."/>
            <person name="Theobald S."/>
            <person name="Frisvad J.C."/>
            <person name="Larsen T.O."/>
            <person name="Kjaerboelling I."/>
            <person name="Rothschild-Mancinelli K."/>
            <person name="Lyhne E.K."/>
            <person name="Kogle M.E."/>
            <person name="Barry K."/>
            <person name="Clum A."/>
            <person name="Na H."/>
            <person name="Ledsgaard L."/>
            <person name="Lin J."/>
            <person name="Lipzen A."/>
            <person name="Kuo A."/>
            <person name="Riley R."/>
            <person name="Mondo S."/>
            <person name="Labutti K."/>
            <person name="Haridas S."/>
            <person name="Pangalinan J."/>
            <person name="Salamov A.A."/>
            <person name="Simmons B.A."/>
            <person name="Magnuson J.K."/>
            <person name="Chen J."/>
            <person name="Drula E."/>
            <person name="Henrissat B."/>
            <person name="Wiebenga A."/>
            <person name="Lubbers R.J."/>
            <person name="Gomes A.C."/>
            <person name="Makela M.R."/>
            <person name="Stajich J."/>
            <person name="Grigoriev I.V."/>
            <person name="Mortensen U.H."/>
            <person name="De Vries R.P."/>
            <person name="Baker S.E."/>
            <person name="Andersen M.R."/>
        </authorList>
    </citation>
    <scope>NUCLEOTIDE SEQUENCE [LARGE SCALE GENOMIC DNA]</scope>
    <source>
        <strain evidence="3 4">CBS 209.92</strain>
    </source>
</reference>
<gene>
    <name evidence="3" type="ORF">BJX66DRAFT_315728</name>
</gene>
<dbReference type="Proteomes" id="UP001610563">
    <property type="component" value="Unassembled WGS sequence"/>
</dbReference>
<dbReference type="PANTHER" id="PTHR43353">
    <property type="entry name" value="SUCCINATE-SEMIALDEHYDE DEHYDROGENASE, MITOCHONDRIAL"/>
    <property type="match status" value="1"/>
</dbReference>
<dbReference type="Pfam" id="PF00171">
    <property type="entry name" value="Aldedh"/>
    <property type="match status" value="1"/>
</dbReference>
<dbReference type="InterPro" id="IPR016161">
    <property type="entry name" value="Ald_DH/histidinol_DH"/>
</dbReference>
<name>A0ABR4FPS0_9EURO</name>
<keyword evidence="4" id="KW-1185">Reference proteome</keyword>
<dbReference type="InterPro" id="IPR015590">
    <property type="entry name" value="Aldehyde_DH_dom"/>
</dbReference>
<dbReference type="PROSITE" id="PS00070">
    <property type="entry name" value="ALDEHYDE_DEHYDR_CYS"/>
    <property type="match status" value="1"/>
</dbReference>
<dbReference type="InterPro" id="IPR016162">
    <property type="entry name" value="Ald_DH_N"/>
</dbReference>